<comment type="caution">
    <text evidence="2">The sequence shown here is derived from an EMBL/GenBank/DDBJ whole genome shotgun (WGS) entry which is preliminary data.</text>
</comment>
<feature type="domain" description="Siphovirus-type tail component C-terminal" evidence="1">
    <location>
        <begin position="191"/>
        <end position="276"/>
    </location>
</feature>
<accession>A0A5C7J8J8</accession>
<dbReference type="EMBL" id="SSDS01000037">
    <property type="protein sequence ID" value="TXG77787.1"/>
    <property type="molecule type" value="Genomic_DNA"/>
</dbReference>
<sequence>MNVSINGLDIGSNGVSLFLSPPIQGLATPLVRTSSGNFSGRDGGWLSTQFYAPREIVVNGTIMASSCDEAEELRCQLLEALPIRTSLPFIFTTEYGANFYTDVYFINLEMDVINDIHAPFQLTLLAPDPYFYRVGSGSGTTDPTGWFTDTLYRIIGGGYPTPYELPVDWAPGSTPTVINNTNGIDVYPQIILEGVFTNPRITNETTGEYIEITATTTSTDTIIIDIYARTVTLNGGSILGSLLIGSSFWSLEPGSNSIALTTDSGSDEDEATIRYRIPLTGVFEGLCS</sequence>
<dbReference type="Pfam" id="PF22768">
    <property type="entry name" value="SPP1_Dit"/>
    <property type="match status" value="1"/>
</dbReference>
<evidence type="ECO:0000313" key="3">
    <source>
        <dbReference type="Proteomes" id="UP000321026"/>
    </source>
</evidence>
<evidence type="ECO:0000259" key="1">
    <source>
        <dbReference type="Pfam" id="PF22768"/>
    </source>
</evidence>
<reference evidence="2 3" key="1">
    <citation type="submission" date="2018-09" db="EMBL/GenBank/DDBJ databases">
        <title>Metagenome Assembled Genomes from an Advanced Water Purification Facility.</title>
        <authorList>
            <person name="Stamps B.W."/>
            <person name="Spear J.R."/>
        </authorList>
    </citation>
    <scope>NUCLEOTIDE SEQUENCE [LARGE SCALE GENOMIC DNA]</scope>
    <source>
        <strain evidence="2">Bin_63_2</strain>
    </source>
</reference>
<protein>
    <recommendedName>
        <fullName evidence="1">Siphovirus-type tail component C-terminal domain-containing protein</fullName>
    </recommendedName>
</protein>
<organism evidence="2 3">
    <name type="scientific">Candidatus Dojkabacteria bacterium</name>
    <dbReference type="NCBI Taxonomy" id="2099670"/>
    <lineage>
        <taxon>Bacteria</taxon>
        <taxon>Candidatus Dojkabacteria</taxon>
    </lineage>
</organism>
<dbReference type="NCBIfam" id="TIGR01633">
    <property type="entry name" value="phi3626_gp14_N"/>
    <property type="match status" value="1"/>
</dbReference>
<dbReference type="InterPro" id="IPR054738">
    <property type="entry name" value="Siphovirus-type_tail_C"/>
</dbReference>
<name>A0A5C7J8J8_9BACT</name>
<dbReference type="AlphaFoldDB" id="A0A5C7J8J8"/>
<gene>
    <name evidence="2" type="ORF">E6Q11_02185</name>
</gene>
<proteinExistence type="predicted"/>
<dbReference type="InterPro" id="IPR006520">
    <property type="entry name" value="Dit_BPSPP_N"/>
</dbReference>
<evidence type="ECO:0000313" key="2">
    <source>
        <dbReference type="EMBL" id="TXG77787.1"/>
    </source>
</evidence>
<dbReference type="Proteomes" id="UP000321026">
    <property type="component" value="Unassembled WGS sequence"/>
</dbReference>
<dbReference type="Gene3D" id="2.60.120.860">
    <property type="match status" value="1"/>
</dbReference>
<dbReference type="Gene3D" id="2.40.30.200">
    <property type="match status" value="1"/>
</dbReference>